<proteinExistence type="predicted"/>
<dbReference type="AlphaFoldDB" id="A0A7J0F9N2"/>
<gene>
    <name evidence="1" type="ORF">Acr_10g0006980</name>
</gene>
<accession>A0A7J0F9N2</accession>
<keyword evidence="2" id="KW-1185">Reference proteome</keyword>
<reference evidence="1 2" key="1">
    <citation type="submission" date="2019-07" db="EMBL/GenBank/DDBJ databases">
        <title>De Novo Assembly of kiwifruit Actinidia rufa.</title>
        <authorList>
            <person name="Sugita-Konishi S."/>
            <person name="Sato K."/>
            <person name="Mori E."/>
            <person name="Abe Y."/>
            <person name="Kisaki G."/>
            <person name="Hamano K."/>
            <person name="Suezawa K."/>
            <person name="Otani M."/>
            <person name="Fukuda T."/>
            <person name="Manabe T."/>
            <person name="Gomi K."/>
            <person name="Tabuchi M."/>
            <person name="Akimitsu K."/>
            <person name="Kataoka I."/>
        </authorList>
    </citation>
    <scope>NUCLEOTIDE SEQUENCE [LARGE SCALE GENOMIC DNA]</scope>
    <source>
        <strain evidence="2">cv. Fuchu</strain>
    </source>
</reference>
<sequence length="91" mass="10426">MTPERGSFARNWCGQESRFLLSHRDHEEFLLKYWRYFQFLILAELKISFTGATIAAAKKLLVGATEDEEGKGNKVQHKLVSYLFLCDAVGV</sequence>
<dbReference type="EMBL" id="BJWL01000010">
    <property type="protein sequence ID" value="GFY95313.1"/>
    <property type="molecule type" value="Genomic_DNA"/>
</dbReference>
<comment type="caution">
    <text evidence="1">The sequence shown here is derived from an EMBL/GenBank/DDBJ whole genome shotgun (WGS) entry which is preliminary data.</text>
</comment>
<organism evidence="1 2">
    <name type="scientific">Actinidia rufa</name>
    <dbReference type="NCBI Taxonomy" id="165716"/>
    <lineage>
        <taxon>Eukaryota</taxon>
        <taxon>Viridiplantae</taxon>
        <taxon>Streptophyta</taxon>
        <taxon>Embryophyta</taxon>
        <taxon>Tracheophyta</taxon>
        <taxon>Spermatophyta</taxon>
        <taxon>Magnoliopsida</taxon>
        <taxon>eudicotyledons</taxon>
        <taxon>Gunneridae</taxon>
        <taxon>Pentapetalae</taxon>
        <taxon>asterids</taxon>
        <taxon>Ericales</taxon>
        <taxon>Actinidiaceae</taxon>
        <taxon>Actinidia</taxon>
    </lineage>
</organism>
<dbReference type="Proteomes" id="UP000585474">
    <property type="component" value="Unassembled WGS sequence"/>
</dbReference>
<evidence type="ECO:0000313" key="1">
    <source>
        <dbReference type="EMBL" id="GFY95313.1"/>
    </source>
</evidence>
<protein>
    <submittedName>
        <fullName evidence="1">Uncharacterized protein</fullName>
    </submittedName>
</protein>
<evidence type="ECO:0000313" key="2">
    <source>
        <dbReference type="Proteomes" id="UP000585474"/>
    </source>
</evidence>
<name>A0A7J0F9N2_9ERIC</name>